<proteinExistence type="predicted"/>
<comment type="caution">
    <text evidence="2">The sequence shown here is derived from an EMBL/GenBank/DDBJ whole genome shotgun (WGS) entry which is preliminary data.</text>
</comment>
<feature type="transmembrane region" description="Helical" evidence="1">
    <location>
        <begin position="12"/>
        <end position="33"/>
    </location>
</feature>
<feature type="transmembrane region" description="Helical" evidence="1">
    <location>
        <begin position="66"/>
        <end position="85"/>
    </location>
</feature>
<evidence type="ECO:0000256" key="1">
    <source>
        <dbReference type="SAM" id="Phobius"/>
    </source>
</evidence>
<dbReference type="RefSeq" id="WP_155053218.1">
    <property type="nucleotide sequence ID" value="NZ_BAAAIB010000010.1"/>
</dbReference>
<keyword evidence="1" id="KW-0812">Transmembrane</keyword>
<name>A0A6I3MAJ2_9MICO</name>
<gene>
    <name evidence="2" type="ORF">GJ743_17755</name>
</gene>
<evidence type="ECO:0000313" key="2">
    <source>
        <dbReference type="EMBL" id="MTH70215.1"/>
    </source>
</evidence>
<dbReference type="AlphaFoldDB" id="A0A6I3MAJ2"/>
<accession>A0A6I3MAJ2</accession>
<organism evidence="2 3">
    <name type="scientific">Agromyces bracchium</name>
    <dbReference type="NCBI Taxonomy" id="88376"/>
    <lineage>
        <taxon>Bacteria</taxon>
        <taxon>Bacillati</taxon>
        <taxon>Actinomycetota</taxon>
        <taxon>Actinomycetes</taxon>
        <taxon>Micrococcales</taxon>
        <taxon>Microbacteriaceae</taxon>
        <taxon>Agromyces</taxon>
    </lineage>
</organism>
<keyword evidence="1" id="KW-1133">Transmembrane helix</keyword>
<keyword evidence="3" id="KW-1185">Reference proteome</keyword>
<dbReference type="EMBL" id="WMLB01000042">
    <property type="protein sequence ID" value="MTH70215.1"/>
    <property type="molecule type" value="Genomic_DNA"/>
</dbReference>
<feature type="transmembrane region" description="Helical" evidence="1">
    <location>
        <begin position="39"/>
        <end position="59"/>
    </location>
</feature>
<reference evidence="2 3" key="1">
    <citation type="submission" date="2019-11" db="EMBL/GenBank/DDBJ databases">
        <title>Agromyces kandeliae sp. nov., isolated from mangrove soil.</title>
        <authorList>
            <person name="Wang R."/>
        </authorList>
    </citation>
    <scope>NUCLEOTIDE SEQUENCE [LARGE SCALE GENOMIC DNA]</scope>
    <source>
        <strain evidence="2 3">JCM 11433</strain>
    </source>
</reference>
<dbReference type="Proteomes" id="UP000433071">
    <property type="component" value="Unassembled WGS sequence"/>
</dbReference>
<protein>
    <submittedName>
        <fullName evidence="2">Uncharacterized protein</fullName>
    </submittedName>
</protein>
<dbReference type="OrthoDB" id="4981655at2"/>
<evidence type="ECO:0000313" key="3">
    <source>
        <dbReference type="Proteomes" id="UP000433071"/>
    </source>
</evidence>
<feature type="transmembrane region" description="Helical" evidence="1">
    <location>
        <begin position="91"/>
        <end position="110"/>
    </location>
</feature>
<keyword evidence="1" id="KW-0472">Membrane</keyword>
<sequence>MAGQRPGGVTLVAVLAWLNGAIAIISGIIHLFGDGFGSLPAWLTIVIGAVTIAVSLGLFRGSNTSRIIMTVVFVLNAAIAVYGVFTFGNGFWGPLIQGIIALIGLGLLWTRRANEFFD</sequence>